<gene>
    <name evidence="1" type="ORF">CMEL01_06051</name>
</gene>
<evidence type="ECO:0000313" key="1">
    <source>
        <dbReference type="EMBL" id="KAK1451477.1"/>
    </source>
</evidence>
<accession>A0AAI9XIL7</accession>
<reference evidence="1 2" key="1">
    <citation type="submission" date="2016-10" db="EMBL/GenBank/DDBJ databases">
        <title>The genome sequence of Colletotrichum fioriniae PJ7.</title>
        <authorList>
            <person name="Baroncelli R."/>
        </authorList>
    </citation>
    <scope>NUCLEOTIDE SEQUENCE [LARGE SCALE GENOMIC DNA]</scope>
    <source>
        <strain evidence="1">Col 31</strain>
    </source>
</reference>
<organism evidence="1 2">
    <name type="scientific">Colletotrichum melonis</name>
    <dbReference type="NCBI Taxonomy" id="1209925"/>
    <lineage>
        <taxon>Eukaryota</taxon>
        <taxon>Fungi</taxon>
        <taxon>Dikarya</taxon>
        <taxon>Ascomycota</taxon>
        <taxon>Pezizomycotina</taxon>
        <taxon>Sordariomycetes</taxon>
        <taxon>Hypocreomycetidae</taxon>
        <taxon>Glomerellales</taxon>
        <taxon>Glomerellaceae</taxon>
        <taxon>Colletotrichum</taxon>
        <taxon>Colletotrichum acutatum species complex</taxon>
    </lineage>
</organism>
<dbReference type="EMBL" id="MLGG01000046">
    <property type="protein sequence ID" value="KAK1451477.1"/>
    <property type="molecule type" value="Genomic_DNA"/>
</dbReference>
<dbReference type="AlphaFoldDB" id="A0AAI9XIL7"/>
<comment type="caution">
    <text evidence="1">The sequence shown here is derived from an EMBL/GenBank/DDBJ whole genome shotgun (WGS) entry which is preliminary data.</text>
</comment>
<keyword evidence="2" id="KW-1185">Reference proteome</keyword>
<sequence>MKLASGCGLPTVFPTVTLVRPHSVQRDRPALRRTELWQRVGWHLAYLRLFPSFTQRFFRLFLPCGPPGSTTSFVPELFNLFSLSTAHTFTRHRRSSHQPHLGAHGLKVQRSSCILSHLAFLLLLNRHPSDLSSPAPEENKLPSQRFLTPPSRLFHLLSQRTHSPIHTLLGTHSAAQPHRRFPRACSLFSFAPASFLPFPPRLPATLGICSYPLIWTPKQTNQPTQPCLPCLALALAPKYMTALLRLD</sequence>
<protein>
    <submittedName>
        <fullName evidence="1">Uncharacterized protein</fullName>
    </submittedName>
</protein>
<evidence type="ECO:0000313" key="2">
    <source>
        <dbReference type="Proteomes" id="UP001239795"/>
    </source>
</evidence>
<name>A0AAI9XIL7_9PEZI</name>
<dbReference type="Proteomes" id="UP001239795">
    <property type="component" value="Unassembled WGS sequence"/>
</dbReference>
<proteinExistence type="predicted"/>